<proteinExistence type="predicted"/>
<evidence type="ECO:0000256" key="2">
    <source>
        <dbReference type="ARBA" id="ARBA00022679"/>
    </source>
</evidence>
<dbReference type="InterPro" id="IPR029063">
    <property type="entry name" value="SAM-dependent_MTases_sf"/>
</dbReference>
<accession>A0A424YHW4</accession>
<dbReference type="Gene3D" id="3.40.50.150">
    <property type="entry name" value="Vaccinia Virus protein VP39"/>
    <property type="match status" value="1"/>
</dbReference>
<dbReference type="Pfam" id="PF03602">
    <property type="entry name" value="Cons_hypoth95"/>
    <property type="match status" value="1"/>
</dbReference>
<reference evidence="3 4" key="1">
    <citation type="submission" date="2018-08" db="EMBL/GenBank/DDBJ databases">
        <title>The metabolism and importance of syntrophic acetate oxidation coupled to methane or sulfide production in haloalkaline environments.</title>
        <authorList>
            <person name="Timmers P.H.A."/>
            <person name="Vavourakis C.D."/>
            <person name="Sorokin D.Y."/>
            <person name="Sinninghe Damste J.S."/>
            <person name="Muyzer G."/>
            <person name="Stams A.J.M."/>
            <person name="Plugge C.M."/>
        </authorList>
    </citation>
    <scope>NUCLEOTIDE SEQUENCE [LARGE SCALE GENOMIC DNA]</scope>
    <source>
        <strain evidence="3">MSAO_Bac1</strain>
    </source>
</reference>
<gene>
    <name evidence="3" type="primary">rsmD</name>
    <name evidence="3" type="ORF">D5R97_01625</name>
</gene>
<keyword evidence="1 3" id="KW-0489">Methyltransferase</keyword>
<evidence type="ECO:0000313" key="3">
    <source>
        <dbReference type="EMBL" id="RQD77839.1"/>
    </source>
</evidence>
<dbReference type="EMBL" id="QZAA01000053">
    <property type="protein sequence ID" value="RQD77839.1"/>
    <property type="molecule type" value="Genomic_DNA"/>
</dbReference>
<keyword evidence="2 3" id="KW-0808">Transferase</keyword>
<evidence type="ECO:0000313" key="4">
    <source>
        <dbReference type="Proteomes" id="UP000285138"/>
    </source>
</evidence>
<dbReference type="AlphaFoldDB" id="A0A424YHW4"/>
<dbReference type="EC" id="2.1.1.171" evidence="3"/>
<protein>
    <submittedName>
        <fullName evidence="3">16S rRNA (Guanine(966)-N(2))-methyltransferase RsmD</fullName>
        <ecNumber evidence="3">2.1.1.171</ecNumber>
    </submittedName>
</protein>
<sequence>MRVITGKARGRKLKDCPRKEVRPTSQRAKEGIFNKIGPFLEGKVFLDLFAGSGNIGIEAISRGAELCIFIEKNSECVKIIYENLKNTGLNDFARVYRMDVRKGLKEVHKEKILLDYIFMDPPYFKNFYVPVIEKINNYSLLKEKGILVVEHYKSIDLPEKINSLVKGEVKKYGDSWVTYYFKS</sequence>
<name>A0A424YHW4_9FIRM</name>
<dbReference type="InterPro" id="IPR004398">
    <property type="entry name" value="RNA_MeTrfase_RsmD"/>
</dbReference>
<dbReference type="GO" id="GO:0052913">
    <property type="term" value="F:16S rRNA (guanine(966)-N(2))-methyltransferase activity"/>
    <property type="evidence" value="ECO:0007669"/>
    <property type="project" value="UniProtKB-EC"/>
</dbReference>
<evidence type="ECO:0000256" key="1">
    <source>
        <dbReference type="ARBA" id="ARBA00022603"/>
    </source>
</evidence>
<dbReference type="Proteomes" id="UP000285138">
    <property type="component" value="Unassembled WGS sequence"/>
</dbReference>
<dbReference type="PANTHER" id="PTHR43542:SF1">
    <property type="entry name" value="METHYLTRANSFERASE"/>
    <property type="match status" value="1"/>
</dbReference>
<organism evidence="3 4">
    <name type="scientific">Candidatus Syntrophonatronum acetioxidans</name>
    <dbReference type="NCBI Taxonomy" id="1795816"/>
    <lineage>
        <taxon>Bacteria</taxon>
        <taxon>Bacillati</taxon>
        <taxon>Bacillota</taxon>
        <taxon>Clostridia</taxon>
        <taxon>Eubacteriales</taxon>
        <taxon>Syntrophomonadaceae</taxon>
        <taxon>Candidatus Syntrophonatronum</taxon>
    </lineage>
</organism>
<comment type="caution">
    <text evidence="3">The sequence shown here is derived from an EMBL/GenBank/DDBJ whole genome shotgun (WGS) entry which is preliminary data.</text>
</comment>
<dbReference type="PANTHER" id="PTHR43542">
    <property type="entry name" value="METHYLTRANSFERASE"/>
    <property type="match status" value="1"/>
</dbReference>
<dbReference type="NCBIfam" id="TIGR00095">
    <property type="entry name" value="16S rRNA (guanine(966)-N(2))-methyltransferase RsmD"/>
    <property type="match status" value="1"/>
</dbReference>
<dbReference type="PIRSF" id="PIRSF004553">
    <property type="entry name" value="CHP00095"/>
    <property type="match status" value="1"/>
</dbReference>
<dbReference type="CDD" id="cd02440">
    <property type="entry name" value="AdoMet_MTases"/>
    <property type="match status" value="1"/>
</dbReference>
<dbReference type="SUPFAM" id="SSF53335">
    <property type="entry name" value="S-adenosyl-L-methionine-dependent methyltransferases"/>
    <property type="match status" value="1"/>
</dbReference>